<dbReference type="FunFam" id="3.40.605.10:FF:000007">
    <property type="entry name" value="NAD/NADP-dependent betaine aldehyde dehydrogenase"/>
    <property type="match status" value="1"/>
</dbReference>
<dbReference type="PANTHER" id="PTHR43353:SF5">
    <property type="entry name" value="SUCCINATE-SEMIALDEHYDE DEHYDROGENASE, MITOCHONDRIAL"/>
    <property type="match status" value="1"/>
</dbReference>
<dbReference type="CDD" id="cd07103">
    <property type="entry name" value="ALDH_F5_SSADH_GabD"/>
    <property type="match status" value="1"/>
</dbReference>
<evidence type="ECO:0000256" key="1">
    <source>
        <dbReference type="ARBA" id="ARBA00009986"/>
    </source>
</evidence>
<comment type="similarity">
    <text evidence="1 4">Belongs to the aldehyde dehydrogenase family.</text>
</comment>
<dbReference type="RefSeq" id="WP_165010054.1">
    <property type="nucleotide sequence ID" value="NZ_CP064954.1"/>
</dbReference>
<dbReference type="Pfam" id="PF00171">
    <property type="entry name" value="Aldedh"/>
    <property type="match status" value="1"/>
</dbReference>
<dbReference type="KEGG" id="cliz:G7Y31_09520"/>
<dbReference type="EMBL" id="CP064954">
    <property type="protein sequence ID" value="QPK78768.1"/>
    <property type="molecule type" value="Genomic_DNA"/>
</dbReference>
<dbReference type="InterPro" id="IPR050740">
    <property type="entry name" value="Aldehyde_DH_Superfamily"/>
</dbReference>
<protein>
    <submittedName>
        <fullName evidence="6">NAD-dependent succinate-semialdehyde dehydrogenase</fullName>
    </submittedName>
</protein>
<name>A0A7T0KFK1_9CORY</name>
<dbReference type="Gene3D" id="3.40.605.10">
    <property type="entry name" value="Aldehyde Dehydrogenase, Chain A, domain 1"/>
    <property type="match status" value="1"/>
</dbReference>
<dbReference type="Gene3D" id="3.40.309.10">
    <property type="entry name" value="Aldehyde Dehydrogenase, Chain A, domain 2"/>
    <property type="match status" value="1"/>
</dbReference>
<dbReference type="AlphaFoldDB" id="A0A7T0KFK1"/>
<dbReference type="SUPFAM" id="SSF53720">
    <property type="entry name" value="ALDH-like"/>
    <property type="match status" value="1"/>
</dbReference>
<dbReference type="InterPro" id="IPR029510">
    <property type="entry name" value="Ald_DH_CS_GLU"/>
</dbReference>
<proteinExistence type="inferred from homology"/>
<feature type="domain" description="Aldehyde dehydrogenase" evidence="5">
    <location>
        <begin position="29"/>
        <end position="489"/>
    </location>
</feature>
<dbReference type="PROSITE" id="PS00687">
    <property type="entry name" value="ALDEHYDE_DEHYDR_GLU"/>
    <property type="match status" value="1"/>
</dbReference>
<dbReference type="Proteomes" id="UP000594681">
    <property type="component" value="Chromosome"/>
</dbReference>
<dbReference type="InterPro" id="IPR016162">
    <property type="entry name" value="Ald_DH_N"/>
</dbReference>
<evidence type="ECO:0000256" key="2">
    <source>
        <dbReference type="ARBA" id="ARBA00023002"/>
    </source>
</evidence>
<gene>
    <name evidence="6" type="ORF">G7Y31_09520</name>
</gene>
<dbReference type="InterPro" id="IPR016163">
    <property type="entry name" value="Ald_DH_C"/>
</dbReference>
<reference evidence="6 7" key="1">
    <citation type="submission" date="2020-11" db="EMBL/GenBank/DDBJ databases">
        <title>Corynebacterium sp. ZJ-599.</title>
        <authorList>
            <person name="Zhou J."/>
        </authorList>
    </citation>
    <scope>NUCLEOTIDE SEQUENCE [LARGE SCALE GENOMIC DNA]</scope>
    <source>
        <strain evidence="6 7">ZJ-599</strain>
    </source>
</reference>
<evidence type="ECO:0000256" key="3">
    <source>
        <dbReference type="PROSITE-ProRule" id="PRU10007"/>
    </source>
</evidence>
<dbReference type="PANTHER" id="PTHR43353">
    <property type="entry name" value="SUCCINATE-SEMIALDEHYDE DEHYDROGENASE, MITOCHONDRIAL"/>
    <property type="match status" value="1"/>
</dbReference>
<evidence type="ECO:0000256" key="4">
    <source>
        <dbReference type="RuleBase" id="RU003345"/>
    </source>
</evidence>
<dbReference type="GO" id="GO:0009450">
    <property type="term" value="P:gamma-aminobutyric acid catabolic process"/>
    <property type="evidence" value="ECO:0007669"/>
    <property type="project" value="TreeGrafter"/>
</dbReference>
<accession>A0A7T0KFK1</accession>
<evidence type="ECO:0000259" key="5">
    <source>
        <dbReference type="Pfam" id="PF00171"/>
    </source>
</evidence>
<evidence type="ECO:0000313" key="6">
    <source>
        <dbReference type="EMBL" id="QPK78768.1"/>
    </source>
</evidence>
<evidence type="ECO:0000313" key="7">
    <source>
        <dbReference type="Proteomes" id="UP000594681"/>
    </source>
</evidence>
<sequence>MAEFDYAPVQDLLDSLPTGLWLGGKNVDATGGETFEVLDPATEQVLAKVADGRSEDWMAALEGASASQSQWAAVPPRERSIILHEVFERVTARKEDFARVMTLEMGKPYAEALGEVAYGAEYIRWFAEEAVRIPGRYSQSPAGNGSITVSHTPVGPVLAITPWNFPLAMATRKIAPALAAGCTVIVKPAAETPLTMLLFGQVLAEVLAEHDAPAGVFSIITTRKSSALSEELMADARLRKVTFTGSTGVGKVLVRQSADNLQRTSMELGGNAPFLVCEDADLDLVLGCAMQAKMRNGGEACIAANRFIVHESLAEEFTQRLTEQMAAVTVGHGLEDGVTLGPLISAKQRDAVAELVSGALAQGAVATTGGSVPEGTGYFYPATVLAQLADDADILRQEIFGPVATVTTFATLEEGVAKANDTEFGLAAYAFTENVHTADYLAHALEAGMVGINRAAISDAAAPFGGIKQSGFGREGGAEGIEEYISVRYIAKP</sequence>
<feature type="active site" evidence="3">
    <location>
        <position position="267"/>
    </location>
</feature>
<dbReference type="GO" id="GO:0004777">
    <property type="term" value="F:succinate-semialdehyde dehydrogenase (NAD+) activity"/>
    <property type="evidence" value="ECO:0007669"/>
    <property type="project" value="TreeGrafter"/>
</dbReference>
<dbReference type="FunFam" id="3.40.605.10:FF:000026">
    <property type="entry name" value="Aldehyde dehydrogenase, putative"/>
    <property type="match status" value="1"/>
</dbReference>
<keyword evidence="7" id="KW-1185">Reference proteome</keyword>
<dbReference type="InterPro" id="IPR016161">
    <property type="entry name" value="Ald_DH/histidinol_DH"/>
</dbReference>
<keyword evidence="2 4" id="KW-0560">Oxidoreductase</keyword>
<dbReference type="InterPro" id="IPR015590">
    <property type="entry name" value="Aldehyde_DH_dom"/>
</dbReference>
<dbReference type="FunFam" id="3.40.309.10:FF:000009">
    <property type="entry name" value="Aldehyde dehydrogenase A"/>
    <property type="match status" value="1"/>
</dbReference>
<organism evidence="6 7">
    <name type="scientific">Corynebacterium lizhenjunii</name>
    <dbReference type="NCBI Taxonomy" id="2709394"/>
    <lineage>
        <taxon>Bacteria</taxon>
        <taxon>Bacillati</taxon>
        <taxon>Actinomycetota</taxon>
        <taxon>Actinomycetes</taxon>
        <taxon>Mycobacteriales</taxon>
        <taxon>Corynebacteriaceae</taxon>
        <taxon>Corynebacterium</taxon>
    </lineage>
</organism>